<reference evidence="1 2" key="1">
    <citation type="submission" date="2016-01" db="EMBL/GenBank/DDBJ databases">
        <authorList>
            <person name="Mitreva M."/>
            <person name="Pepin K.H."/>
            <person name="Mihindukulasuriya K.A."/>
            <person name="Fulton R."/>
            <person name="Fronick C."/>
            <person name="O'Laughlin M."/>
            <person name="Miner T."/>
            <person name="Herter B."/>
            <person name="Rosa B.A."/>
            <person name="Cordes M."/>
            <person name="Tomlinson C."/>
            <person name="Wollam A."/>
            <person name="Palsikar V.B."/>
            <person name="Mardis E.R."/>
            <person name="Wilson R.K."/>
        </authorList>
    </citation>
    <scope>NUCLEOTIDE SEQUENCE [LARGE SCALE GENOMIC DNA]</scope>
    <source>
        <strain evidence="1 2">DNF00696</strain>
    </source>
</reference>
<protein>
    <recommendedName>
        <fullName evidence="3">Phage protein</fullName>
    </recommendedName>
</protein>
<sequence length="96" mass="11339">MRLKLIYHEEFIHDGSVTHDYTFRRDDGTEIDVEAWKWDYHGISTISIVRIFEFAYWLAEQDFPEDLDISDYDTLEGVVSRFEDEISSKGLSTLVI</sequence>
<proteinExistence type="predicted"/>
<accession>A0AB34X0P1</accession>
<dbReference type="Proteomes" id="UP000070572">
    <property type="component" value="Unassembled WGS sequence"/>
</dbReference>
<comment type="caution">
    <text evidence="1">The sequence shown here is derived from an EMBL/GenBank/DDBJ whole genome shotgun (WGS) entry which is preliminary data.</text>
</comment>
<evidence type="ECO:0000313" key="1">
    <source>
        <dbReference type="EMBL" id="KXB81245.1"/>
    </source>
</evidence>
<dbReference type="EMBL" id="LSDN01000012">
    <property type="protein sequence ID" value="KXB81245.1"/>
    <property type="molecule type" value="Genomic_DNA"/>
</dbReference>
<evidence type="ECO:0000313" key="2">
    <source>
        <dbReference type="Proteomes" id="UP000070572"/>
    </source>
</evidence>
<evidence type="ECO:0008006" key="3">
    <source>
        <dbReference type="Google" id="ProtNLM"/>
    </source>
</evidence>
<dbReference type="RefSeq" id="WP_060920244.1">
    <property type="nucleotide sequence ID" value="NZ_KQ960682.1"/>
</dbReference>
<gene>
    <name evidence="1" type="ORF">HMPREF1862_00606</name>
</gene>
<organism evidence="1 2">
    <name type="scientific">Varibaculum cambriense</name>
    <dbReference type="NCBI Taxonomy" id="184870"/>
    <lineage>
        <taxon>Bacteria</taxon>
        <taxon>Bacillati</taxon>
        <taxon>Actinomycetota</taxon>
        <taxon>Actinomycetes</taxon>
        <taxon>Actinomycetales</taxon>
        <taxon>Actinomycetaceae</taxon>
        <taxon>Varibaculum</taxon>
    </lineage>
</organism>
<name>A0AB34X0P1_9ACTO</name>
<dbReference type="AlphaFoldDB" id="A0AB34X0P1"/>